<dbReference type="InterPro" id="IPR004910">
    <property type="entry name" value="Yippee/Mis18/Cereblon"/>
</dbReference>
<comment type="similarity">
    <text evidence="1 4">Belongs to the yippee family.</text>
</comment>
<dbReference type="PANTHER" id="PTHR13848">
    <property type="entry name" value="PROTEIN YIPPEE-LIKE CG15309-RELATED"/>
    <property type="match status" value="1"/>
</dbReference>
<dbReference type="OrthoDB" id="6407410at2759"/>
<protein>
    <recommendedName>
        <fullName evidence="4">Protein yippee-like</fullName>
    </recommendedName>
</protein>
<dbReference type="InterPro" id="IPR034751">
    <property type="entry name" value="Yippee"/>
</dbReference>
<evidence type="ECO:0000313" key="6">
    <source>
        <dbReference type="EMBL" id="CDR49486.1"/>
    </source>
</evidence>
<name>A0A061BHL7_RHOTO</name>
<sequence>MPADHNHSDAHTFLPPHVPAYACGTCSLEVALQDELVSRSFQGTSGPAYLFRTAVNVDIGTKTSKQLLSGKHVISPIHCSGCSTELGWKYFVSPDSSQKYKEGKCILEKSKIYKDNKWSLDD</sequence>
<feature type="domain" description="Yippee" evidence="5">
    <location>
        <begin position="19"/>
        <end position="116"/>
    </location>
</feature>
<organism evidence="6">
    <name type="scientific">Rhodotorula toruloides</name>
    <name type="common">Yeast</name>
    <name type="synonym">Rhodosporidium toruloides</name>
    <dbReference type="NCBI Taxonomy" id="5286"/>
    <lineage>
        <taxon>Eukaryota</taxon>
        <taxon>Fungi</taxon>
        <taxon>Dikarya</taxon>
        <taxon>Basidiomycota</taxon>
        <taxon>Pucciniomycotina</taxon>
        <taxon>Microbotryomycetes</taxon>
        <taxon>Sporidiobolales</taxon>
        <taxon>Sporidiobolaceae</taxon>
        <taxon>Rhodotorula</taxon>
    </lineage>
</organism>
<evidence type="ECO:0000256" key="4">
    <source>
        <dbReference type="RuleBase" id="RU110713"/>
    </source>
</evidence>
<dbReference type="EMBL" id="LK052962">
    <property type="protein sequence ID" value="CDR49486.1"/>
    <property type="molecule type" value="Genomic_DNA"/>
</dbReference>
<keyword evidence="3" id="KW-0862">Zinc</keyword>
<accession>A0A061BHL7</accession>
<proteinExistence type="inferred from homology"/>
<dbReference type="PROSITE" id="PS51792">
    <property type="entry name" value="YIPPEE"/>
    <property type="match status" value="1"/>
</dbReference>
<dbReference type="InterPro" id="IPR039058">
    <property type="entry name" value="Yippee_fam"/>
</dbReference>
<evidence type="ECO:0000256" key="2">
    <source>
        <dbReference type="ARBA" id="ARBA00022723"/>
    </source>
</evidence>
<dbReference type="GO" id="GO:0046872">
    <property type="term" value="F:metal ion binding"/>
    <property type="evidence" value="ECO:0007669"/>
    <property type="project" value="UniProtKB-KW"/>
</dbReference>
<dbReference type="Pfam" id="PF03226">
    <property type="entry name" value="Yippee-Mis18"/>
    <property type="match status" value="1"/>
</dbReference>
<evidence type="ECO:0000256" key="3">
    <source>
        <dbReference type="ARBA" id="ARBA00022833"/>
    </source>
</evidence>
<gene>
    <name evidence="6" type="ORF">RHTO0S_27e00716g</name>
</gene>
<evidence type="ECO:0000259" key="5">
    <source>
        <dbReference type="PROSITE" id="PS51792"/>
    </source>
</evidence>
<keyword evidence="2" id="KW-0479">Metal-binding</keyword>
<reference evidence="6" key="1">
    <citation type="journal article" date="2014" name="Genome Announc.">
        <title>Draft genome sequence of Rhodosporidium toruloides CECT1137, an oleaginous yeast of biotechnological interest.</title>
        <authorList>
            <person name="Morin N."/>
            <person name="Calcas X."/>
            <person name="Devillers H."/>
            <person name="Durrens P."/>
            <person name="Sherman D.J."/>
            <person name="Nicaud J.-M."/>
            <person name="Neuveglise C."/>
        </authorList>
    </citation>
    <scope>NUCLEOTIDE SEQUENCE</scope>
    <source>
        <strain evidence="6">CECT1137</strain>
    </source>
</reference>
<evidence type="ECO:0000256" key="1">
    <source>
        <dbReference type="ARBA" id="ARBA00005613"/>
    </source>
</evidence>
<dbReference type="AlphaFoldDB" id="A0A061BHL7"/>